<dbReference type="FunFam" id="3.10.129.10:FF:000105">
    <property type="entry name" value="uncharacterized protein LOC101841231 isoform X3"/>
    <property type="match status" value="1"/>
</dbReference>
<dbReference type="Proteomes" id="UP000887568">
    <property type="component" value="Unplaced"/>
</dbReference>
<protein>
    <recommendedName>
        <fullName evidence="5">Thioesterase domain-containing protein</fullName>
    </recommendedName>
</protein>
<accession>A0A914BCC8</accession>
<dbReference type="RefSeq" id="XP_038073883.1">
    <property type="nucleotide sequence ID" value="XM_038217955.1"/>
</dbReference>
<organism evidence="3 4">
    <name type="scientific">Patiria miniata</name>
    <name type="common">Bat star</name>
    <name type="synonym">Asterina miniata</name>
    <dbReference type="NCBI Taxonomy" id="46514"/>
    <lineage>
        <taxon>Eukaryota</taxon>
        <taxon>Metazoa</taxon>
        <taxon>Echinodermata</taxon>
        <taxon>Eleutherozoa</taxon>
        <taxon>Asterozoa</taxon>
        <taxon>Asteroidea</taxon>
        <taxon>Valvatacea</taxon>
        <taxon>Valvatida</taxon>
        <taxon>Asterinidae</taxon>
        <taxon>Patiria</taxon>
    </lineage>
</organism>
<evidence type="ECO:0000313" key="4">
    <source>
        <dbReference type="Proteomes" id="UP000887568"/>
    </source>
</evidence>
<dbReference type="Pfam" id="PF13279">
    <property type="entry name" value="4HBT_2"/>
    <property type="match status" value="1"/>
</dbReference>
<reference evidence="3" key="1">
    <citation type="submission" date="2022-11" db="UniProtKB">
        <authorList>
            <consortium name="EnsemblMetazoa"/>
        </authorList>
    </citation>
    <scope>IDENTIFICATION</scope>
</reference>
<dbReference type="InterPro" id="IPR050563">
    <property type="entry name" value="4-hydroxybenzoyl-CoA_TE"/>
</dbReference>
<dbReference type="OrthoDB" id="2420454at2759"/>
<dbReference type="CDD" id="cd00586">
    <property type="entry name" value="4HBT"/>
    <property type="match status" value="1"/>
</dbReference>
<dbReference type="SUPFAM" id="SSF54637">
    <property type="entry name" value="Thioesterase/thiol ester dehydrase-isomerase"/>
    <property type="match status" value="1"/>
</dbReference>
<dbReference type="Gene3D" id="3.10.129.10">
    <property type="entry name" value="Hotdog Thioesterase"/>
    <property type="match status" value="1"/>
</dbReference>
<keyword evidence="2" id="KW-0378">Hydrolase</keyword>
<name>A0A914BCC8_PATMI</name>
<dbReference type="PANTHER" id="PTHR31793:SF27">
    <property type="entry name" value="NOVEL THIOESTERASE SUPERFAMILY DOMAIN AND SAPOSIN A-TYPE DOMAIN CONTAINING PROTEIN (0610012H03RIK)"/>
    <property type="match status" value="1"/>
</dbReference>
<dbReference type="GeneID" id="119741976"/>
<dbReference type="PANTHER" id="PTHR31793">
    <property type="entry name" value="4-HYDROXYBENZOYL-COA THIOESTERASE FAMILY MEMBER"/>
    <property type="match status" value="1"/>
</dbReference>
<dbReference type="InterPro" id="IPR029069">
    <property type="entry name" value="HotDog_dom_sf"/>
</dbReference>
<dbReference type="GO" id="GO:0005739">
    <property type="term" value="C:mitochondrion"/>
    <property type="evidence" value="ECO:0007669"/>
    <property type="project" value="TreeGrafter"/>
</dbReference>
<evidence type="ECO:0000256" key="2">
    <source>
        <dbReference type="ARBA" id="ARBA00022801"/>
    </source>
</evidence>
<dbReference type="OMA" id="DNDAYGH"/>
<evidence type="ECO:0000256" key="1">
    <source>
        <dbReference type="ARBA" id="ARBA00005953"/>
    </source>
</evidence>
<dbReference type="AlphaFoldDB" id="A0A914BCC8"/>
<evidence type="ECO:0008006" key="5">
    <source>
        <dbReference type="Google" id="ProtNLM"/>
    </source>
</evidence>
<proteinExistence type="inferred from homology"/>
<dbReference type="GO" id="GO:0047617">
    <property type="term" value="F:fatty acyl-CoA hydrolase activity"/>
    <property type="evidence" value="ECO:0007669"/>
    <property type="project" value="TreeGrafter"/>
</dbReference>
<dbReference type="EnsemblMetazoa" id="XM_038217955.1">
    <property type="protein sequence ID" value="XP_038073883.1"/>
    <property type="gene ID" value="LOC119741976"/>
</dbReference>
<comment type="similarity">
    <text evidence="1">Belongs to the 4-hydroxybenzoyl-CoA thioesterase family.</text>
</comment>
<keyword evidence="4" id="KW-1185">Reference proteome</keyword>
<evidence type="ECO:0000313" key="3">
    <source>
        <dbReference type="EnsemblMetazoa" id="XP_038073883.1"/>
    </source>
</evidence>
<sequence>MSSSVQRYFILCRQTSASAVNMLKVMNHRLVARVKQFQPITLACGTNLRKCHTSAKKDDSELPWQRDYYKYFLEIQTRFSDNDQYGHVNNATYYSYFDTVINHYLIKCCGLNTDLRTSNTVGFMVHTDCSYRTPVSFPEVALAGLCISHIGRSSIHYTVAIFPELSQQAPDGTSNKTEPGLGSWMDKVNFANHSLTACAVGHCVHVFVNTDTNRPVPLPDNVRASLEKISVEKQQKPTSDSKL</sequence>